<dbReference type="InterPro" id="IPR031100">
    <property type="entry name" value="LOG_fam"/>
</dbReference>
<evidence type="ECO:0000256" key="1">
    <source>
        <dbReference type="ARBA" id="ARBA00000274"/>
    </source>
</evidence>
<dbReference type="Pfam" id="PF03641">
    <property type="entry name" value="Lysine_decarbox"/>
    <property type="match status" value="1"/>
</dbReference>
<name>A0A517XQ81_9BACT</name>
<comment type="catalytic activity">
    <reaction evidence="1">
        <text>AMP + H2O = D-ribose 5-phosphate + adenine</text>
        <dbReference type="Rhea" id="RHEA:20129"/>
        <dbReference type="ChEBI" id="CHEBI:15377"/>
        <dbReference type="ChEBI" id="CHEBI:16708"/>
        <dbReference type="ChEBI" id="CHEBI:78346"/>
        <dbReference type="ChEBI" id="CHEBI:456215"/>
        <dbReference type="EC" id="3.2.2.4"/>
    </reaction>
</comment>
<dbReference type="NCBIfam" id="TIGR00730">
    <property type="entry name" value="Rossman fold protein, TIGR00730 family"/>
    <property type="match status" value="1"/>
</dbReference>
<dbReference type="Proteomes" id="UP000319576">
    <property type="component" value="Chromosome"/>
</dbReference>
<dbReference type="Gene3D" id="3.40.50.450">
    <property type="match status" value="1"/>
</dbReference>
<dbReference type="OrthoDB" id="9801098at2"/>
<accession>A0A517XQ81</accession>
<dbReference type="GO" id="GO:0008714">
    <property type="term" value="F:AMP nucleosidase activity"/>
    <property type="evidence" value="ECO:0007669"/>
    <property type="project" value="UniProtKB-EC"/>
</dbReference>
<dbReference type="PANTHER" id="PTHR43393:SF2">
    <property type="entry name" value="CYTOKININ RIBOSIDE 5'-MONOPHOSPHATE PHOSPHORIBOHYDROLASE"/>
    <property type="match status" value="1"/>
</dbReference>
<gene>
    <name evidence="5" type="ORF">ETAA1_15910</name>
</gene>
<dbReference type="GO" id="GO:0005829">
    <property type="term" value="C:cytosol"/>
    <property type="evidence" value="ECO:0007669"/>
    <property type="project" value="TreeGrafter"/>
</dbReference>
<evidence type="ECO:0000313" key="5">
    <source>
        <dbReference type="EMBL" id="QDU19661.1"/>
    </source>
</evidence>
<dbReference type="EMBL" id="CP036273">
    <property type="protein sequence ID" value="QDU19661.1"/>
    <property type="molecule type" value="Genomic_DNA"/>
</dbReference>
<dbReference type="InterPro" id="IPR005269">
    <property type="entry name" value="LOG"/>
</dbReference>
<evidence type="ECO:0000256" key="3">
    <source>
        <dbReference type="ARBA" id="ARBA00031983"/>
    </source>
</evidence>
<proteinExistence type="predicted"/>
<feature type="region of interest" description="Disordered" evidence="4">
    <location>
        <begin position="1"/>
        <end position="33"/>
    </location>
</feature>
<evidence type="ECO:0000256" key="2">
    <source>
        <dbReference type="ARBA" id="ARBA00011985"/>
    </source>
</evidence>
<dbReference type="KEGG" id="uli:ETAA1_15910"/>
<sequence>MPPPDPAPKTPFDALSEPDQPTPERPYAEPGPDEYVAQIKETADKLLRDRAARADVKLLATAMRELRYCLKVFAGYRDRRKVTVFGSARTRPDHPAYRAAEEFGRRIVAEGWMVITGAGNGIMEAGHVGAGRENSFGLNILLPFEQSANPVVHGDPKLMTLRYFFTRKLMFIKESEAIVLFPGGFGTHDEGFEALTLIQTGKSHLFPLVMVDEPGGTYWAAWDRFIREQLFDRGYISPADTALYKITDSVDEAVAEVTQFYRVYHSMRYVRGHLVLRLQKQLTDAVLDGVRRDFGDILAGGSFEQVAALPEESNEPALSELPRLRFRFSRHKIGRLRELVDRINAEG</sequence>
<dbReference type="GO" id="GO:0009691">
    <property type="term" value="P:cytokinin biosynthetic process"/>
    <property type="evidence" value="ECO:0007669"/>
    <property type="project" value="InterPro"/>
</dbReference>
<dbReference type="EC" id="3.2.2.4" evidence="2"/>
<dbReference type="SUPFAM" id="SSF102405">
    <property type="entry name" value="MCP/YpsA-like"/>
    <property type="match status" value="1"/>
</dbReference>
<protein>
    <recommendedName>
        <fullName evidence="3">AMP nucleosidase</fullName>
        <ecNumber evidence="2">3.2.2.4</ecNumber>
    </recommendedName>
    <alternativeName>
        <fullName evidence="3">AMP nucleosidase</fullName>
    </alternativeName>
</protein>
<dbReference type="AlphaFoldDB" id="A0A517XQ81"/>
<dbReference type="PANTHER" id="PTHR43393">
    <property type="entry name" value="CYTOKININ RIBOSIDE 5'-MONOPHOSPHATE PHOSPHORIBOHYDROLASE"/>
    <property type="match status" value="1"/>
</dbReference>
<reference evidence="5 6" key="1">
    <citation type="submission" date="2019-02" db="EMBL/GenBank/DDBJ databases">
        <title>Deep-cultivation of Planctomycetes and their phenomic and genomic characterization uncovers novel biology.</title>
        <authorList>
            <person name="Wiegand S."/>
            <person name="Jogler M."/>
            <person name="Boedeker C."/>
            <person name="Pinto D."/>
            <person name="Vollmers J."/>
            <person name="Rivas-Marin E."/>
            <person name="Kohn T."/>
            <person name="Peeters S.H."/>
            <person name="Heuer A."/>
            <person name="Rast P."/>
            <person name="Oberbeckmann S."/>
            <person name="Bunk B."/>
            <person name="Jeske O."/>
            <person name="Meyerdierks A."/>
            <person name="Storesund J.E."/>
            <person name="Kallscheuer N."/>
            <person name="Luecker S."/>
            <person name="Lage O.M."/>
            <person name="Pohl T."/>
            <person name="Merkel B.J."/>
            <person name="Hornburger P."/>
            <person name="Mueller R.-W."/>
            <person name="Bruemmer F."/>
            <person name="Labrenz M."/>
            <person name="Spormann A.M."/>
            <person name="Op den Camp H."/>
            <person name="Overmann J."/>
            <person name="Amann R."/>
            <person name="Jetten M.S.M."/>
            <person name="Mascher T."/>
            <person name="Medema M.H."/>
            <person name="Devos D.P."/>
            <person name="Kaster A.-K."/>
            <person name="Ovreas L."/>
            <person name="Rohde M."/>
            <person name="Galperin M.Y."/>
            <person name="Jogler C."/>
        </authorList>
    </citation>
    <scope>NUCLEOTIDE SEQUENCE [LARGE SCALE GENOMIC DNA]</scope>
    <source>
        <strain evidence="5 6">ETA_A1</strain>
    </source>
</reference>
<dbReference type="InterPro" id="IPR052341">
    <property type="entry name" value="LOG_family_nucleotidases"/>
</dbReference>
<dbReference type="RefSeq" id="WP_145235966.1">
    <property type="nucleotide sequence ID" value="NZ_CP036273.1"/>
</dbReference>
<evidence type="ECO:0000313" key="6">
    <source>
        <dbReference type="Proteomes" id="UP000319576"/>
    </source>
</evidence>
<keyword evidence="6" id="KW-1185">Reference proteome</keyword>
<evidence type="ECO:0000256" key="4">
    <source>
        <dbReference type="SAM" id="MobiDB-lite"/>
    </source>
</evidence>
<organism evidence="5 6">
    <name type="scientific">Urbifossiella limnaea</name>
    <dbReference type="NCBI Taxonomy" id="2528023"/>
    <lineage>
        <taxon>Bacteria</taxon>
        <taxon>Pseudomonadati</taxon>
        <taxon>Planctomycetota</taxon>
        <taxon>Planctomycetia</taxon>
        <taxon>Gemmatales</taxon>
        <taxon>Gemmataceae</taxon>
        <taxon>Urbifossiella</taxon>
    </lineage>
</organism>